<name>R7RZW5_STEHR</name>
<gene>
    <name evidence="3" type="ORF">STEHIDRAFT_142860</name>
</gene>
<dbReference type="eggNOG" id="ENOG502SNVI">
    <property type="taxonomic scope" value="Eukaryota"/>
</dbReference>
<evidence type="ECO:0000313" key="3">
    <source>
        <dbReference type="EMBL" id="EIM80445.1"/>
    </source>
</evidence>
<accession>R7RZW5</accession>
<protein>
    <submittedName>
        <fullName evidence="3">Uncharacterized protein</fullName>
    </submittedName>
</protein>
<feature type="transmembrane region" description="Helical" evidence="2">
    <location>
        <begin position="65"/>
        <end position="87"/>
    </location>
</feature>
<reference evidence="4" key="1">
    <citation type="journal article" date="2012" name="Science">
        <title>The Paleozoic origin of enzymatic lignin decomposition reconstructed from 31 fungal genomes.</title>
        <authorList>
            <person name="Floudas D."/>
            <person name="Binder M."/>
            <person name="Riley R."/>
            <person name="Barry K."/>
            <person name="Blanchette R.A."/>
            <person name="Henrissat B."/>
            <person name="Martinez A.T."/>
            <person name="Otillar R."/>
            <person name="Spatafora J.W."/>
            <person name="Yadav J.S."/>
            <person name="Aerts A."/>
            <person name="Benoit I."/>
            <person name="Boyd A."/>
            <person name="Carlson A."/>
            <person name="Copeland A."/>
            <person name="Coutinho P.M."/>
            <person name="de Vries R.P."/>
            <person name="Ferreira P."/>
            <person name="Findley K."/>
            <person name="Foster B."/>
            <person name="Gaskell J."/>
            <person name="Glotzer D."/>
            <person name="Gorecki P."/>
            <person name="Heitman J."/>
            <person name="Hesse C."/>
            <person name="Hori C."/>
            <person name="Igarashi K."/>
            <person name="Jurgens J.A."/>
            <person name="Kallen N."/>
            <person name="Kersten P."/>
            <person name="Kohler A."/>
            <person name="Kuees U."/>
            <person name="Kumar T.K.A."/>
            <person name="Kuo A."/>
            <person name="LaButti K."/>
            <person name="Larrondo L.F."/>
            <person name="Lindquist E."/>
            <person name="Ling A."/>
            <person name="Lombard V."/>
            <person name="Lucas S."/>
            <person name="Lundell T."/>
            <person name="Martin R."/>
            <person name="McLaughlin D.J."/>
            <person name="Morgenstern I."/>
            <person name="Morin E."/>
            <person name="Murat C."/>
            <person name="Nagy L.G."/>
            <person name="Nolan M."/>
            <person name="Ohm R.A."/>
            <person name="Patyshakuliyeva A."/>
            <person name="Rokas A."/>
            <person name="Ruiz-Duenas F.J."/>
            <person name="Sabat G."/>
            <person name="Salamov A."/>
            <person name="Samejima M."/>
            <person name="Schmutz J."/>
            <person name="Slot J.C."/>
            <person name="St John F."/>
            <person name="Stenlid J."/>
            <person name="Sun H."/>
            <person name="Sun S."/>
            <person name="Syed K."/>
            <person name="Tsang A."/>
            <person name="Wiebenga A."/>
            <person name="Young D."/>
            <person name="Pisabarro A."/>
            <person name="Eastwood D.C."/>
            <person name="Martin F."/>
            <person name="Cullen D."/>
            <person name="Grigoriev I.V."/>
            <person name="Hibbett D.S."/>
        </authorList>
    </citation>
    <scope>NUCLEOTIDE SEQUENCE [LARGE SCALE GENOMIC DNA]</scope>
    <source>
        <strain evidence="4">FP-91666</strain>
    </source>
</reference>
<evidence type="ECO:0000256" key="2">
    <source>
        <dbReference type="SAM" id="Phobius"/>
    </source>
</evidence>
<dbReference type="KEGG" id="shs:STEHIDRAFT_142860"/>
<evidence type="ECO:0000256" key="1">
    <source>
        <dbReference type="SAM" id="MobiDB-lite"/>
    </source>
</evidence>
<keyword evidence="4" id="KW-1185">Reference proteome</keyword>
<dbReference type="OrthoDB" id="2644397at2759"/>
<dbReference type="OMA" id="NIWRISC"/>
<feature type="transmembrane region" description="Helical" evidence="2">
    <location>
        <begin position="107"/>
        <end position="130"/>
    </location>
</feature>
<feature type="transmembrane region" description="Helical" evidence="2">
    <location>
        <begin position="571"/>
        <end position="591"/>
    </location>
</feature>
<dbReference type="RefSeq" id="XP_007310566.1">
    <property type="nucleotide sequence ID" value="XM_007310504.1"/>
</dbReference>
<proteinExistence type="predicted"/>
<dbReference type="Proteomes" id="UP000053927">
    <property type="component" value="Unassembled WGS sequence"/>
</dbReference>
<keyword evidence="2" id="KW-0472">Membrane</keyword>
<dbReference type="AlphaFoldDB" id="R7RZW5"/>
<dbReference type="GeneID" id="18799142"/>
<organism evidence="3 4">
    <name type="scientific">Stereum hirsutum (strain FP-91666)</name>
    <name type="common">White-rot fungus</name>
    <dbReference type="NCBI Taxonomy" id="721885"/>
    <lineage>
        <taxon>Eukaryota</taxon>
        <taxon>Fungi</taxon>
        <taxon>Dikarya</taxon>
        <taxon>Basidiomycota</taxon>
        <taxon>Agaricomycotina</taxon>
        <taxon>Agaricomycetes</taxon>
        <taxon>Russulales</taxon>
        <taxon>Stereaceae</taxon>
        <taxon>Stereum</taxon>
    </lineage>
</organism>
<evidence type="ECO:0000313" key="4">
    <source>
        <dbReference type="Proteomes" id="UP000053927"/>
    </source>
</evidence>
<feature type="region of interest" description="Disordered" evidence="1">
    <location>
        <begin position="1"/>
        <end position="50"/>
    </location>
</feature>
<sequence>MPRLWPRHGAREHSLTDDSDFRSPKSDYDHAIDKGTVQTPNRSETSESLGSRSSMIRRHIAAVNIWRISCIVLHAFLVVIHIVLLGIGAGGHPEHQIIVQENRATLVTSILGAVTQTFATAYTALLVLVAQRLSIRHSLLSSQNLTVTHDQTTAWTGFGASILTVLRQFQLPASVGSVLLISSYLGGATVLHITTPQFFDLKPLYLDETSSTTTTLAVPNLTASAASGMDWSDFSTLVPMLTRLNTLSTLGLVNNTLYDVLDTNNGTGGVQVNSTRFEVSCGYVPGSNLTAAPDASASTDVNATLYLIGGSEKQGGSAYTLALAPNVVRATAASNAKHLFIISTTNFTDSAGSIGSTVQAQPPMLSEFHGSDVNVTNDTMVWAVQFIGCSLKATDEQMTVDAQTKLPTSQATLETDSGTWSAWNASTTDTNSGAFYDDWTDIFTYSKLSSYEAVSGCSDYQVSQADAPHCYLTTMEQSLLQNLNLVPDIFSVLPNQASGSTIVNTLPLSDLENAIASSVAAAYWSALYLKPSSIAPANLNSGGSTATSNIRQQGRASIPVLRPAYCLNIKIAGVSVGLGVSIFLAILAVILTRTPPNSETNNPVDSTGILEIGWILRSRPEIQQRLGQVNEPSTNNLRKAAMFPIVLAHVGAGEMEHGGDVDREGEGETGYAAYRGSGSEFVPLRRIGSDRE</sequence>
<dbReference type="EMBL" id="JH687398">
    <property type="protein sequence ID" value="EIM80445.1"/>
    <property type="molecule type" value="Genomic_DNA"/>
</dbReference>
<keyword evidence="2" id="KW-0812">Transmembrane</keyword>
<feature type="compositionally biased region" description="Basic and acidic residues" evidence="1">
    <location>
        <begin position="9"/>
        <end position="33"/>
    </location>
</feature>
<keyword evidence="2" id="KW-1133">Transmembrane helix</keyword>